<evidence type="ECO:0000313" key="9">
    <source>
        <dbReference type="EMBL" id="EGR32747.1"/>
    </source>
</evidence>
<organism evidence="9 10">
    <name type="scientific">Ichthyophthirius multifiliis</name>
    <name type="common">White spot disease agent</name>
    <name type="synonym">Ich</name>
    <dbReference type="NCBI Taxonomy" id="5932"/>
    <lineage>
        <taxon>Eukaryota</taxon>
        <taxon>Sar</taxon>
        <taxon>Alveolata</taxon>
        <taxon>Ciliophora</taxon>
        <taxon>Intramacronucleata</taxon>
        <taxon>Oligohymenophorea</taxon>
        <taxon>Hymenostomatida</taxon>
        <taxon>Ophryoglenina</taxon>
        <taxon>Ichthyophthirius</taxon>
    </lineage>
</organism>
<dbReference type="SMART" id="SM00129">
    <property type="entry name" value="KISc"/>
    <property type="match status" value="1"/>
</dbReference>
<evidence type="ECO:0000256" key="3">
    <source>
        <dbReference type="ARBA" id="ARBA00022840"/>
    </source>
</evidence>
<dbReference type="SUPFAM" id="SSF52540">
    <property type="entry name" value="P-loop containing nucleoside triphosphate hydrolases"/>
    <property type="match status" value="1"/>
</dbReference>
<dbReference type="InterPro" id="IPR036961">
    <property type="entry name" value="Kinesin_motor_dom_sf"/>
</dbReference>
<protein>
    <submittedName>
        <fullName evidence="9">Kinesin motor domain protein</fullName>
    </submittedName>
</protein>
<evidence type="ECO:0000313" key="10">
    <source>
        <dbReference type="Proteomes" id="UP000008983"/>
    </source>
</evidence>
<accession>G0QPW9</accession>
<dbReference type="GO" id="GO:0003777">
    <property type="term" value="F:microtubule motor activity"/>
    <property type="evidence" value="ECO:0007669"/>
    <property type="project" value="InterPro"/>
</dbReference>
<dbReference type="InParanoid" id="G0QPW9"/>
<keyword evidence="5 7" id="KW-0505">Motor protein</keyword>
<evidence type="ECO:0000259" key="8">
    <source>
        <dbReference type="PROSITE" id="PS50067"/>
    </source>
</evidence>
<name>G0QPW9_ICHMU</name>
<dbReference type="Proteomes" id="UP000008983">
    <property type="component" value="Unassembled WGS sequence"/>
</dbReference>
<comment type="similarity">
    <text evidence="6">Belongs to the TRAFAC class myosin-kinesin ATPase superfamily. Kinesin family. KIN-12 subfamily.</text>
</comment>
<dbReference type="RefSeq" id="XP_004036733.1">
    <property type="nucleotide sequence ID" value="XM_004036685.1"/>
</dbReference>
<dbReference type="PRINTS" id="PR00380">
    <property type="entry name" value="KINESINHEAVY"/>
</dbReference>
<dbReference type="GO" id="GO:0005874">
    <property type="term" value="C:microtubule"/>
    <property type="evidence" value="ECO:0007669"/>
    <property type="project" value="UniProtKB-KW"/>
</dbReference>
<dbReference type="EMBL" id="GL983583">
    <property type="protein sequence ID" value="EGR32747.1"/>
    <property type="molecule type" value="Genomic_DNA"/>
</dbReference>
<dbReference type="GO" id="GO:0008017">
    <property type="term" value="F:microtubule binding"/>
    <property type="evidence" value="ECO:0007669"/>
    <property type="project" value="InterPro"/>
</dbReference>
<evidence type="ECO:0000256" key="6">
    <source>
        <dbReference type="ARBA" id="ARBA00034488"/>
    </source>
</evidence>
<dbReference type="GO" id="GO:0007018">
    <property type="term" value="P:microtubule-based movement"/>
    <property type="evidence" value="ECO:0007669"/>
    <property type="project" value="InterPro"/>
</dbReference>
<dbReference type="OrthoDB" id="3176171at2759"/>
<evidence type="ECO:0000256" key="7">
    <source>
        <dbReference type="PROSITE-ProRule" id="PRU00283"/>
    </source>
</evidence>
<dbReference type="PANTHER" id="PTHR37739:SF8">
    <property type="entry name" value="KINESIN-LIKE PROTEIN KIN-12D"/>
    <property type="match status" value="1"/>
</dbReference>
<reference evidence="9 10" key="1">
    <citation type="submission" date="2011-07" db="EMBL/GenBank/DDBJ databases">
        <authorList>
            <person name="Coyne R."/>
            <person name="Brami D."/>
            <person name="Johnson J."/>
            <person name="Hostetler J."/>
            <person name="Hannick L."/>
            <person name="Clark T."/>
            <person name="Cassidy-Hanley D."/>
            <person name="Inman J."/>
        </authorList>
    </citation>
    <scope>NUCLEOTIDE SEQUENCE [LARGE SCALE GENOMIC DNA]</scope>
    <source>
        <strain evidence="9 10">G5</strain>
    </source>
</reference>
<dbReference type="InterPro" id="IPR027417">
    <property type="entry name" value="P-loop_NTPase"/>
</dbReference>
<evidence type="ECO:0000256" key="1">
    <source>
        <dbReference type="ARBA" id="ARBA00022701"/>
    </source>
</evidence>
<dbReference type="AlphaFoldDB" id="G0QPW9"/>
<proteinExistence type="inferred from homology"/>
<gene>
    <name evidence="9" type="ORF">IMG5_072000</name>
</gene>
<dbReference type="STRING" id="857967.G0QPW9"/>
<keyword evidence="4" id="KW-0175">Coiled coil</keyword>
<keyword evidence="3 7" id="KW-0067">ATP-binding</keyword>
<evidence type="ECO:0000256" key="5">
    <source>
        <dbReference type="ARBA" id="ARBA00023175"/>
    </source>
</evidence>
<keyword evidence="1" id="KW-0493">Microtubule</keyword>
<keyword evidence="10" id="KW-1185">Reference proteome</keyword>
<dbReference type="GO" id="GO:0005524">
    <property type="term" value="F:ATP binding"/>
    <property type="evidence" value="ECO:0007669"/>
    <property type="project" value="UniProtKB-UniRule"/>
</dbReference>
<dbReference type="InterPro" id="IPR044986">
    <property type="entry name" value="KIF15/KIN-12"/>
</dbReference>
<dbReference type="PANTHER" id="PTHR37739">
    <property type="entry name" value="KINESIN-LIKE PROTEIN KIN-12D"/>
    <property type="match status" value="1"/>
</dbReference>
<dbReference type="OMA" id="NETVFAY"/>
<dbReference type="PROSITE" id="PS50067">
    <property type="entry name" value="KINESIN_MOTOR_2"/>
    <property type="match status" value="1"/>
</dbReference>
<feature type="domain" description="Kinesin motor" evidence="8">
    <location>
        <begin position="1"/>
        <end position="206"/>
    </location>
</feature>
<evidence type="ECO:0000256" key="4">
    <source>
        <dbReference type="ARBA" id="ARBA00023054"/>
    </source>
</evidence>
<sequence length="206" mass="23619">MQDSQTYPEEKSSIQVFIRIRPPNEREDEQNDPILALPAADNCLEGYNACIFAYGQTGAGKTYTITGGGSIEQVLNTEKRGLLPRVLEYIFEKLETREKSEENYLVKCSYLEIYNEKIIDLLMDNGQTLQLREDLKKGVYVENLSEKITQSLSQAIEILKNGGRNRHIGITSMNRESSRSHSVFSITVQQKKQQYNNNENQQISFR</sequence>
<evidence type="ECO:0000256" key="2">
    <source>
        <dbReference type="ARBA" id="ARBA00022741"/>
    </source>
</evidence>
<dbReference type="InterPro" id="IPR001752">
    <property type="entry name" value="Kinesin_motor_dom"/>
</dbReference>
<dbReference type="Pfam" id="PF00225">
    <property type="entry name" value="Kinesin"/>
    <property type="match status" value="1"/>
</dbReference>
<feature type="binding site" evidence="7">
    <location>
        <begin position="55"/>
        <end position="62"/>
    </location>
    <ligand>
        <name>ATP</name>
        <dbReference type="ChEBI" id="CHEBI:30616"/>
    </ligand>
</feature>
<keyword evidence="2 7" id="KW-0547">Nucleotide-binding</keyword>
<dbReference type="Gene3D" id="3.40.850.10">
    <property type="entry name" value="Kinesin motor domain"/>
    <property type="match status" value="1"/>
</dbReference>
<dbReference type="GeneID" id="14908912"/>